<evidence type="ECO:0000256" key="11">
    <source>
        <dbReference type="ARBA" id="ARBA00023136"/>
    </source>
</evidence>
<keyword evidence="5" id="KW-0410">Iron transport</keyword>
<keyword evidence="4 14" id="KW-1134">Transmembrane beta strand</keyword>
<dbReference type="PANTHER" id="PTHR32552:SF74">
    <property type="entry name" value="HYDROXAMATE SIDEROPHORE RECEPTOR FHUE"/>
    <property type="match status" value="1"/>
</dbReference>
<dbReference type="PANTHER" id="PTHR32552">
    <property type="entry name" value="FERRICHROME IRON RECEPTOR-RELATED"/>
    <property type="match status" value="1"/>
</dbReference>
<evidence type="ECO:0000256" key="8">
    <source>
        <dbReference type="ARBA" id="ARBA00023004"/>
    </source>
</evidence>
<dbReference type="PROSITE" id="PS52016">
    <property type="entry name" value="TONB_DEPENDENT_REC_3"/>
    <property type="match status" value="1"/>
</dbReference>
<evidence type="ECO:0000256" key="6">
    <source>
        <dbReference type="ARBA" id="ARBA00022692"/>
    </source>
</evidence>
<dbReference type="InterPro" id="IPR000531">
    <property type="entry name" value="Beta-barrel_TonB"/>
</dbReference>
<evidence type="ECO:0000256" key="2">
    <source>
        <dbReference type="ARBA" id="ARBA00009810"/>
    </source>
</evidence>
<evidence type="ECO:0000256" key="16">
    <source>
        <dbReference type="SAM" id="SignalP"/>
    </source>
</evidence>
<keyword evidence="8" id="KW-0408">Iron</keyword>
<dbReference type="InterPro" id="IPR037066">
    <property type="entry name" value="Plug_dom_sf"/>
</dbReference>
<dbReference type="NCBIfam" id="TIGR01783">
    <property type="entry name" value="TonB-siderophor"/>
    <property type="match status" value="1"/>
</dbReference>
<evidence type="ECO:0000256" key="4">
    <source>
        <dbReference type="ARBA" id="ARBA00022452"/>
    </source>
</evidence>
<dbReference type="CDD" id="cd01347">
    <property type="entry name" value="ligand_gated_channel"/>
    <property type="match status" value="1"/>
</dbReference>
<dbReference type="InterPro" id="IPR036942">
    <property type="entry name" value="Beta-barrel_TonB_sf"/>
</dbReference>
<evidence type="ECO:0000256" key="9">
    <source>
        <dbReference type="ARBA" id="ARBA00023065"/>
    </source>
</evidence>
<dbReference type="PROSITE" id="PS01156">
    <property type="entry name" value="TONB_DEPENDENT_REC_2"/>
    <property type="match status" value="1"/>
</dbReference>
<feature type="chain" id="PRO_5020803807" evidence="16">
    <location>
        <begin position="24"/>
        <end position="794"/>
    </location>
</feature>
<keyword evidence="19" id="KW-1185">Reference proteome</keyword>
<dbReference type="InterPro" id="IPR011662">
    <property type="entry name" value="Secretin/TonB_short_N"/>
</dbReference>
<dbReference type="SUPFAM" id="SSF56935">
    <property type="entry name" value="Porins"/>
    <property type="match status" value="1"/>
</dbReference>
<dbReference type="RefSeq" id="WP_129061244.1">
    <property type="nucleotide sequence ID" value="NZ_NXIE01000002.1"/>
</dbReference>
<dbReference type="FunFam" id="2.170.130.10:FF:000010">
    <property type="entry name" value="Ferripyoverdine receptor"/>
    <property type="match status" value="1"/>
</dbReference>
<evidence type="ECO:0000313" key="19">
    <source>
        <dbReference type="Proteomes" id="UP000289718"/>
    </source>
</evidence>
<dbReference type="Proteomes" id="UP000289718">
    <property type="component" value="Unassembled WGS sequence"/>
</dbReference>
<evidence type="ECO:0000256" key="7">
    <source>
        <dbReference type="ARBA" id="ARBA00022729"/>
    </source>
</evidence>
<dbReference type="SMART" id="SM00965">
    <property type="entry name" value="STN"/>
    <property type="match status" value="1"/>
</dbReference>
<sequence length="794" mass="89280">MIKLKSRFIAPALAFVLCTNLNAEQLYTVEDKSLSQAIEQISQKANIPYMVDAKLLEGKTAPNIKDVEGVQKALDKVLEGTKLKAIIEDGTILIRKKELNNSSNNGNDLGNVEILANSSTTEGTNSYTTESMSTATKLNLSIRETPQSVSVMTRQQIEDFGYTTLDAAMQNMTGIVLEKGYDAGDSARFNARGFEISNILLDGIPTSTESNGTYNANNDSLDIYDRVEVVRGATGLTTGTGTPSATVNLVRKRPTKELKGNASISYGSYDNFRGTFDIGGALNEDKTIRARTIITAQDRDMFYDNAEQKNYQFYSIVEADITDDLMATVGFHYRKVDNTGGYNRLPTNEDGSFLDVSRKTNLSNDFDYWKQTDKTVFSQLEYIFNNDWKVKLAGNWKRPEQDILFSTLSRHSGNLYQGTQGYKLDNKQDSYDLYLSGPYSLFGRNHELMLGADYRKFENRNWGGWSDYEWTSNGPLVNPYNWNSSLVSKPNINMDKWKYKFDVTQKSTYLVTRLNLTDSLNLILGSRLSWYKNKNLGTNSTYKATAEVVPYAGIVYDLDDNHSIYTSWTEIFQPQSSKDINGDLLEPITGTNYEAGIKGEYFDGALNANLATFLIKQQNRATDDLTGPNPCPGSTYGYCKRASGEVESKGFETEISGAITDNWQLVAGYTYLKTEYTKDVDSSNIGKTFDTTLPKHQFKLSTTYRLPAEFNKWIVGANIYAQNDIKSNDYDKIKQGGYYTVGVNTKYQYSKNLDFLLNVYNLLDKEYYQTLGWDTGGNVIGAPRTFLLSMNMRF</sequence>
<dbReference type="Gene3D" id="2.170.130.10">
    <property type="entry name" value="TonB-dependent receptor, plug domain"/>
    <property type="match status" value="1"/>
</dbReference>
<dbReference type="GO" id="GO:0009279">
    <property type="term" value="C:cell outer membrane"/>
    <property type="evidence" value="ECO:0007669"/>
    <property type="project" value="UniProtKB-SubCell"/>
</dbReference>
<feature type="signal peptide" evidence="16">
    <location>
        <begin position="1"/>
        <end position="23"/>
    </location>
</feature>
<reference evidence="18 19" key="1">
    <citation type="submission" date="2017-09" db="EMBL/GenBank/DDBJ databases">
        <title>Genomics of the genus Arcobacter.</title>
        <authorList>
            <person name="Perez-Cataluna A."/>
            <person name="Figueras M.J."/>
            <person name="Salas-Masso N."/>
        </authorList>
    </citation>
    <scope>NUCLEOTIDE SEQUENCE [LARGE SCALE GENOMIC DNA]</scope>
    <source>
        <strain evidence="18 19">F156-34</strain>
    </source>
</reference>
<keyword evidence="10 15" id="KW-0798">TonB box</keyword>
<organism evidence="18 19">
    <name type="scientific">Halarcobacter mediterraneus</name>
    <dbReference type="NCBI Taxonomy" id="2023153"/>
    <lineage>
        <taxon>Bacteria</taxon>
        <taxon>Pseudomonadati</taxon>
        <taxon>Campylobacterota</taxon>
        <taxon>Epsilonproteobacteria</taxon>
        <taxon>Campylobacterales</taxon>
        <taxon>Arcobacteraceae</taxon>
        <taxon>Halarcobacter</taxon>
    </lineage>
</organism>
<dbReference type="AlphaFoldDB" id="A0A4Q1AU38"/>
<gene>
    <name evidence="18" type="ORF">CP965_06365</name>
</gene>
<evidence type="ECO:0000256" key="3">
    <source>
        <dbReference type="ARBA" id="ARBA00022448"/>
    </source>
</evidence>
<dbReference type="GO" id="GO:0038023">
    <property type="term" value="F:signaling receptor activity"/>
    <property type="evidence" value="ECO:0007669"/>
    <property type="project" value="InterPro"/>
</dbReference>
<name>A0A4Q1AU38_9BACT</name>
<keyword evidence="3 14" id="KW-0813">Transport</keyword>
<dbReference type="InterPro" id="IPR039426">
    <property type="entry name" value="TonB-dep_rcpt-like"/>
</dbReference>
<evidence type="ECO:0000256" key="15">
    <source>
        <dbReference type="RuleBase" id="RU003357"/>
    </source>
</evidence>
<keyword evidence="6 14" id="KW-0812">Transmembrane</keyword>
<evidence type="ECO:0000313" key="18">
    <source>
        <dbReference type="EMBL" id="RXK13422.1"/>
    </source>
</evidence>
<dbReference type="EMBL" id="NXIE01000002">
    <property type="protein sequence ID" value="RXK13422.1"/>
    <property type="molecule type" value="Genomic_DNA"/>
</dbReference>
<comment type="subcellular location">
    <subcellularLocation>
        <location evidence="1 14">Cell outer membrane</location>
        <topology evidence="1 14">Multi-pass membrane protein</topology>
    </subcellularLocation>
</comment>
<evidence type="ECO:0000256" key="13">
    <source>
        <dbReference type="ARBA" id="ARBA00023237"/>
    </source>
</evidence>
<keyword evidence="9" id="KW-0406">Ion transport</keyword>
<evidence type="ECO:0000256" key="14">
    <source>
        <dbReference type="PROSITE-ProRule" id="PRU01360"/>
    </source>
</evidence>
<dbReference type="GO" id="GO:0015891">
    <property type="term" value="P:siderophore transport"/>
    <property type="evidence" value="ECO:0007669"/>
    <property type="project" value="InterPro"/>
</dbReference>
<evidence type="ECO:0000256" key="5">
    <source>
        <dbReference type="ARBA" id="ARBA00022496"/>
    </source>
</evidence>
<feature type="domain" description="Secretin/TonB short N-terminal" evidence="17">
    <location>
        <begin position="47"/>
        <end position="97"/>
    </location>
</feature>
<dbReference type="Gene3D" id="2.40.170.20">
    <property type="entry name" value="TonB-dependent receptor, beta-barrel domain"/>
    <property type="match status" value="1"/>
</dbReference>
<dbReference type="InterPro" id="IPR010917">
    <property type="entry name" value="TonB_rcpt_CS"/>
</dbReference>
<dbReference type="Pfam" id="PF07715">
    <property type="entry name" value="Plug"/>
    <property type="match status" value="1"/>
</dbReference>
<dbReference type="OrthoDB" id="9800913at2"/>
<accession>A0A4Q1AU38</accession>
<keyword evidence="11 14" id="KW-0472">Membrane</keyword>
<keyword evidence="12 18" id="KW-0675">Receptor</keyword>
<dbReference type="InterPro" id="IPR010105">
    <property type="entry name" value="TonB_sidphr_rcpt"/>
</dbReference>
<dbReference type="Gene3D" id="3.55.50.30">
    <property type="match status" value="1"/>
</dbReference>
<proteinExistence type="inferred from homology"/>
<evidence type="ECO:0000259" key="17">
    <source>
        <dbReference type="SMART" id="SM00965"/>
    </source>
</evidence>
<dbReference type="InterPro" id="IPR012910">
    <property type="entry name" value="Plug_dom"/>
</dbReference>
<protein>
    <submittedName>
        <fullName evidence="18">TonB-dependent siderophore receptor</fullName>
    </submittedName>
</protein>
<dbReference type="Pfam" id="PF00593">
    <property type="entry name" value="TonB_dep_Rec_b-barrel"/>
    <property type="match status" value="1"/>
</dbReference>
<comment type="caution">
    <text evidence="18">The sequence shown here is derived from an EMBL/GenBank/DDBJ whole genome shotgun (WGS) entry which is preliminary data.</text>
</comment>
<dbReference type="GO" id="GO:0015344">
    <property type="term" value="F:siderophore uptake transmembrane transporter activity"/>
    <property type="evidence" value="ECO:0007669"/>
    <property type="project" value="TreeGrafter"/>
</dbReference>
<keyword evidence="7 16" id="KW-0732">Signal</keyword>
<comment type="similarity">
    <text evidence="2 14 15">Belongs to the TonB-dependent receptor family.</text>
</comment>
<keyword evidence="13 14" id="KW-0998">Cell outer membrane</keyword>
<evidence type="ECO:0000256" key="10">
    <source>
        <dbReference type="ARBA" id="ARBA00023077"/>
    </source>
</evidence>
<evidence type="ECO:0000256" key="12">
    <source>
        <dbReference type="ARBA" id="ARBA00023170"/>
    </source>
</evidence>
<evidence type="ECO:0000256" key="1">
    <source>
        <dbReference type="ARBA" id="ARBA00004571"/>
    </source>
</evidence>